<dbReference type="InterPro" id="IPR046003">
    <property type="entry name" value="DUF5959"/>
</dbReference>
<accession>A0A927F1F1</accession>
<dbReference type="RefSeq" id="WP_191209747.1">
    <property type="nucleotide sequence ID" value="NZ_BAABKL010000026.1"/>
</dbReference>
<dbReference type="AlphaFoldDB" id="A0A927F1F1"/>
<name>A0A927F1F1_9ACTN</name>
<gene>
    <name evidence="1" type="ORF">IF129_12975</name>
</gene>
<dbReference type="EMBL" id="JACXYU010000005">
    <property type="protein sequence ID" value="MBD3932464.1"/>
    <property type="molecule type" value="Genomic_DNA"/>
</dbReference>
<evidence type="ECO:0000313" key="2">
    <source>
        <dbReference type="Proteomes" id="UP000632289"/>
    </source>
</evidence>
<protein>
    <submittedName>
        <fullName evidence="1">Uncharacterized protein</fullName>
    </submittedName>
</protein>
<organism evidence="1 2">
    <name type="scientific">Streptomyces chumphonensis</name>
    <dbReference type="NCBI Taxonomy" id="1214925"/>
    <lineage>
        <taxon>Bacteria</taxon>
        <taxon>Bacillati</taxon>
        <taxon>Actinomycetota</taxon>
        <taxon>Actinomycetes</taxon>
        <taxon>Kitasatosporales</taxon>
        <taxon>Streptomycetaceae</taxon>
        <taxon>Streptomyces</taxon>
    </lineage>
</organism>
<dbReference type="Pfam" id="PF19384">
    <property type="entry name" value="DUF5959"/>
    <property type="match status" value="1"/>
</dbReference>
<comment type="caution">
    <text evidence="1">The sequence shown here is derived from an EMBL/GenBank/DDBJ whole genome shotgun (WGS) entry which is preliminary data.</text>
</comment>
<dbReference type="Proteomes" id="UP000632289">
    <property type="component" value="Unassembled WGS sequence"/>
</dbReference>
<keyword evidence="2" id="KW-1185">Reference proteome</keyword>
<evidence type="ECO:0000313" key="1">
    <source>
        <dbReference type="EMBL" id="MBD3932464.1"/>
    </source>
</evidence>
<sequence>MELINLSDEEQGVVVRILRGGKFGEQPEYDFLEAEIIVSSHFAQGRLDLSISGYDLEVWRALLVSLSSGRSVTWLESGRSPRLIVNPEGDSGCAEISVYDAPVSQIEVTVPVSIDANWISRHRSKLDAIEREFPLI</sequence>
<reference evidence="1" key="1">
    <citation type="submission" date="2020-09" db="EMBL/GenBank/DDBJ databases">
        <title>Secondary metabolite and genome analysis of marine Streptomyces chumphonensis KK1-2T.</title>
        <authorList>
            <person name="Phongsopitanun W."/>
            <person name="Kanchanasin P."/>
            <person name="Pittayakhajonwut P."/>
            <person name="Suwanborirux K."/>
            <person name="Tanasupawat S."/>
        </authorList>
    </citation>
    <scope>NUCLEOTIDE SEQUENCE</scope>
    <source>
        <strain evidence="1">KK1-2</strain>
    </source>
</reference>
<proteinExistence type="predicted"/>